<dbReference type="Proteomes" id="UP000001072">
    <property type="component" value="Unassembled WGS sequence"/>
</dbReference>
<evidence type="ECO:0000256" key="1">
    <source>
        <dbReference type="SAM" id="MobiDB-lite"/>
    </source>
</evidence>
<dbReference type="RefSeq" id="XP_007406970.1">
    <property type="nucleotide sequence ID" value="XM_007406908.1"/>
</dbReference>
<name>F4RCX1_MELLP</name>
<dbReference type="EMBL" id="GL883096">
    <property type="protein sequence ID" value="EGG09916.1"/>
    <property type="molecule type" value="Genomic_DNA"/>
</dbReference>
<dbReference type="GeneID" id="18937198"/>
<dbReference type="InParanoid" id="F4RCX1"/>
<feature type="compositionally biased region" description="Low complexity" evidence="1">
    <location>
        <begin position="152"/>
        <end position="165"/>
    </location>
</feature>
<dbReference type="KEGG" id="mlr:MELLADRAFT_95292"/>
<dbReference type="AlphaFoldDB" id="F4RCX1"/>
<evidence type="ECO:0000313" key="4">
    <source>
        <dbReference type="Proteomes" id="UP000001072"/>
    </source>
</evidence>
<feature type="region of interest" description="Disordered" evidence="1">
    <location>
        <begin position="258"/>
        <end position="305"/>
    </location>
</feature>
<feature type="compositionally biased region" description="Basic and acidic residues" evidence="1">
    <location>
        <begin position="258"/>
        <end position="279"/>
    </location>
</feature>
<reference evidence="4" key="1">
    <citation type="journal article" date="2011" name="Proc. Natl. Acad. Sci. U.S.A.">
        <title>Obligate biotrophy features unraveled by the genomic analysis of rust fungi.</title>
        <authorList>
            <person name="Duplessis S."/>
            <person name="Cuomo C.A."/>
            <person name="Lin Y.-C."/>
            <person name="Aerts A."/>
            <person name="Tisserant E."/>
            <person name="Veneault-Fourrey C."/>
            <person name="Joly D.L."/>
            <person name="Hacquard S."/>
            <person name="Amselem J."/>
            <person name="Cantarel B.L."/>
            <person name="Chiu R."/>
            <person name="Coutinho P.M."/>
            <person name="Feau N."/>
            <person name="Field M."/>
            <person name="Frey P."/>
            <person name="Gelhaye E."/>
            <person name="Goldberg J."/>
            <person name="Grabherr M.G."/>
            <person name="Kodira C.D."/>
            <person name="Kohler A."/>
            <person name="Kuees U."/>
            <person name="Lindquist E.A."/>
            <person name="Lucas S.M."/>
            <person name="Mago R."/>
            <person name="Mauceli E."/>
            <person name="Morin E."/>
            <person name="Murat C."/>
            <person name="Pangilinan J.L."/>
            <person name="Park R."/>
            <person name="Pearson M."/>
            <person name="Quesneville H."/>
            <person name="Rouhier N."/>
            <person name="Sakthikumar S."/>
            <person name="Salamov A.A."/>
            <person name="Schmutz J."/>
            <person name="Selles B."/>
            <person name="Shapiro H."/>
            <person name="Tanguay P."/>
            <person name="Tuskan G.A."/>
            <person name="Henrissat B."/>
            <person name="Van de Peer Y."/>
            <person name="Rouze P."/>
            <person name="Ellis J.G."/>
            <person name="Dodds P.N."/>
            <person name="Schein J.E."/>
            <person name="Zhong S."/>
            <person name="Hamelin R.C."/>
            <person name="Grigoriev I.V."/>
            <person name="Szabo L.J."/>
            <person name="Martin F."/>
        </authorList>
    </citation>
    <scope>NUCLEOTIDE SEQUENCE [LARGE SCALE GENOMIC DNA]</scope>
    <source>
        <strain evidence="4">98AG31 / pathotype 3-4-7</strain>
    </source>
</reference>
<evidence type="ECO:0000256" key="2">
    <source>
        <dbReference type="SAM" id="Phobius"/>
    </source>
</evidence>
<keyword evidence="2" id="KW-0472">Membrane</keyword>
<keyword evidence="2" id="KW-1133">Transmembrane helix</keyword>
<proteinExistence type="predicted"/>
<sequence length="334" mass="37364">MSNSTDTLPSTATEDIIFPSSETGTNGTSILNSSHHLSALKAHVIAGIISVVVLIVLLAVVFMLLRRYRRIKSRKEMNSSDRVTARHTTGIAPQTKAVIVDKLKHEERRLEYSDPSRSKLHCKIRPDASSSQRIKNPQPPSYSYYHMDDHNSPSSSSASSSFDDTSPLDSTADPFFDRSTGRTTVTHISPLQTEGPKNLTQLPYNVFAKAVFTREAPNVDRYRLRPSRLNRISRSPTPTNLEALETIVACVDYEYKSDHPTAQEGQDKSRANAEPEKPETPSPVTPENSEGSPEQRAEERSSMIGRGESYYCVLKNFEIGFTRFRKNPPRIRTP</sequence>
<feature type="region of interest" description="Disordered" evidence="1">
    <location>
        <begin position="75"/>
        <end position="97"/>
    </location>
</feature>
<keyword evidence="4" id="KW-1185">Reference proteome</keyword>
<evidence type="ECO:0000313" key="3">
    <source>
        <dbReference type="EMBL" id="EGG09916.1"/>
    </source>
</evidence>
<gene>
    <name evidence="3" type="ORF">MELLADRAFT_95292</name>
</gene>
<accession>F4RCX1</accession>
<feature type="transmembrane region" description="Helical" evidence="2">
    <location>
        <begin position="42"/>
        <end position="65"/>
    </location>
</feature>
<keyword evidence="2" id="KW-0812">Transmembrane</keyword>
<dbReference type="OrthoDB" id="10401401at2759"/>
<feature type="region of interest" description="Disordered" evidence="1">
    <location>
        <begin position="109"/>
        <end position="181"/>
    </location>
</feature>
<dbReference type="VEuPathDB" id="FungiDB:MELLADRAFT_95292"/>
<dbReference type="HOGENOM" id="CLU_831782_0_0_1"/>
<protein>
    <submittedName>
        <fullName evidence="3">Uncharacterized protein</fullName>
    </submittedName>
</protein>
<organism evidence="4">
    <name type="scientific">Melampsora larici-populina (strain 98AG31 / pathotype 3-4-7)</name>
    <name type="common">Poplar leaf rust fungus</name>
    <dbReference type="NCBI Taxonomy" id="747676"/>
    <lineage>
        <taxon>Eukaryota</taxon>
        <taxon>Fungi</taxon>
        <taxon>Dikarya</taxon>
        <taxon>Basidiomycota</taxon>
        <taxon>Pucciniomycotina</taxon>
        <taxon>Pucciniomycetes</taxon>
        <taxon>Pucciniales</taxon>
        <taxon>Melampsoraceae</taxon>
        <taxon>Melampsora</taxon>
    </lineage>
</organism>